<evidence type="ECO:0000313" key="1">
    <source>
        <dbReference type="EMBL" id="GDY49282.1"/>
    </source>
</evidence>
<reference evidence="1 2" key="1">
    <citation type="journal article" date="2020" name="Int. J. Syst. Evol. Microbiol.">
        <title>Reclassification of Streptomyces castelarensis and Streptomyces sporoclivatus as later heterotypic synonyms of Streptomyces antimycoticus.</title>
        <authorList>
            <person name="Komaki H."/>
            <person name="Tamura T."/>
        </authorList>
    </citation>
    <scope>NUCLEOTIDE SEQUENCE [LARGE SCALE GENOMIC DNA]</scope>
    <source>
        <strain evidence="1 2">NBRC 12839</strain>
    </source>
</reference>
<dbReference type="RefSeq" id="WP_228054432.1">
    <property type="nucleotide sequence ID" value="NZ_BJHV01000003.1"/>
</dbReference>
<comment type="caution">
    <text evidence="1">The sequence shown here is derived from an EMBL/GenBank/DDBJ whole genome shotgun (WGS) entry which is preliminary data.</text>
</comment>
<protein>
    <submittedName>
        <fullName evidence="1">Uncharacterized protein</fullName>
    </submittedName>
</protein>
<dbReference type="EMBL" id="BJHV01000003">
    <property type="protein sequence ID" value="GDY49282.1"/>
    <property type="molecule type" value="Genomic_DNA"/>
</dbReference>
<proteinExistence type="predicted"/>
<dbReference type="AlphaFoldDB" id="A0A4D4KL83"/>
<sequence>MKHALVVLKILPVLFVVVLSAPAWLTWPFLSGQRQQVVLDMVKTLAEWTRNTK</sequence>
<evidence type="ECO:0000313" key="2">
    <source>
        <dbReference type="Proteomes" id="UP000299290"/>
    </source>
</evidence>
<dbReference type="Proteomes" id="UP000299290">
    <property type="component" value="Unassembled WGS sequence"/>
</dbReference>
<gene>
    <name evidence="1" type="ORF">SANT12839_101640</name>
</gene>
<accession>A0A4D4KL83</accession>
<name>A0A4D4KL83_9ACTN</name>
<keyword evidence="2" id="KW-1185">Reference proteome</keyword>
<organism evidence="1 2">
    <name type="scientific">Streptomyces antimycoticus</name>
    <dbReference type="NCBI Taxonomy" id="68175"/>
    <lineage>
        <taxon>Bacteria</taxon>
        <taxon>Bacillati</taxon>
        <taxon>Actinomycetota</taxon>
        <taxon>Actinomycetes</taxon>
        <taxon>Kitasatosporales</taxon>
        <taxon>Streptomycetaceae</taxon>
        <taxon>Streptomyces</taxon>
        <taxon>Streptomyces violaceusniger group</taxon>
    </lineage>
</organism>